<dbReference type="SUPFAM" id="SSF51182">
    <property type="entry name" value="RmlC-like cupins"/>
    <property type="match status" value="1"/>
</dbReference>
<dbReference type="PROSITE" id="PS00725">
    <property type="entry name" value="GERMIN"/>
    <property type="match status" value="1"/>
</dbReference>
<proteinExistence type="inferred from homology"/>
<sequence>MFSLSTTVFLSTILSSVLCTPFSDEVAALKLAPTEVDRIDDLPMDSQFVFDFFHPTGGVVTGAAGHTVTATSGTFPAVVGNGVAMTIGFLGPCGINTPHTHPRATEINFSVNATLRTGMLAENGARFVVNELPPGSVTVFPQGAIHFEMNDGCEPAMFVAAFNGEDPGVQSTAQRFFGLPVDILQATMGDLGIQEIEGLAERIPDNIAVGTAECLQRCGLVSPPAQPTAQHQPQVSGNAFPTGTGAAPASSTFPTNSTSTTTNSTSAATDATSTPTSSTAGPISSSSAPVNSAAAENSTSAA</sequence>
<dbReference type="InterPro" id="IPR014710">
    <property type="entry name" value="RmlC-like_jellyroll"/>
</dbReference>
<dbReference type="PANTHER" id="PTHR31238">
    <property type="entry name" value="GERMIN-LIKE PROTEIN SUBFAMILY 3 MEMBER 3"/>
    <property type="match status" value="1"/>
</dbReference>
<gene>
    <name evidence="9" type="ORF">DFH07DRAFT_391000</name>
</gene>
<dbReference type="GO" id="GO:0005576">
    <property type="term" value="C:extracellular region"/>
    <property type="evidence" value="ECO:0007669"/>
    <property type="project" value="UniProtKB-SubCell"/>
</dbReference>
<evidence type="ECO:0000256" key="6">
    <source>
        <dbReference type="SAM" id="MobiDB-lite"/>
    </source>
</evidence>
<evidence type="ECO:0000256" key="1">
    <source>
        <dbReference type="ARBA" id="ARBA00004613"/>
    </source>
</evidence>
<dbReference type="InterPro" id="IPR019780">
    <property type="entry name" value="Germin_Mn-BS"/>
</dbReference>
<feature type="chain" id="PRO_5042151331" evidence="7">
    <location>
        <begin position="20"/>
        <end position="302"/>
    </location>
</feature>
<evidence type="ECO:0000313" key="10">
    <source>
        <dbReference type="Proteomes" id="UP001215280"/>
    </source>
</evidence>
<keyword evidence="4" id="KW-0479">Metal-binding</keyword>
<dbReference type="GO" id="GO:0030145">
    <property type="term" value="F:manganese ion binding"/>
    <property type="evidence" value="ECO:0007669"/>
    <property type="project" value="InterPro"/>
</dbReference>
<evidence type="ECO:0000256" key="2">
    <source>
        <dbReference type="ARBA" id="ARBA00007456"/>
    </source>
</evidence>
<feature type="domain" description="Cupin type-1" evidence="8">
    <location>
        <begin position="50"/>
        <end position="197"/>
    </location>
</feature>
<feature type="compositionally biased region" description="Low complexity" evidence="6">
    <location>
        <begin position="246"/>
        <end position="302"/>
    </location>
</feature>
<dbReference type="InterPro" id="IPR011051">
    <property type="entry name" value="RmlC_Cupin_sf"/>
</dbReference>
<protein>
    <submittedName>
        <fullName evidence="9">RmlC-like cupin</fullName>
    </submittedName>
</protein>
<dbReference type="InterPro" id="IPR001929">
    <property type="entry name" value="Germin"/>
</dbReference>
<reference evidence="9" key="1">
    <citation type="submission" date="2023-03" db="EMBL/GenBank/DDBJ databases">
        <title>Massive genome expansion in bonnet fungi (Mycena s.s.) driven by repeated elements and novel gene families across ecological guilds.</title>
        <authorList>
            <consortium name="Lawrence Berkeley National Laboratory"/>
            <person name="Harder C.B."/>
            <person name="Miyauchi S."/>
            <person name="Viragh M."/>
            <person name="Kuo A."/>
            <person name="Thoen E."/>
            <person name="Andreopoulos B."/>
            <person name="Lu D."/>
            <person name="Skrede I."/>
            <person name="Drula E."/>
            <person name="Henrissat B."/>
            <person name="Morin E."/>
            <person name="Kohler A."/>
            <person name="Barry K."/>
            <person name="LaButti K."/>
            <person name="Morin E."/>
            <person name="Salamov A."/>
            <person name="Lipzen A."/>
            <person name="Mereny Z."/>
            <person name="Hegedus B."/>
            <person name="Baldrian P."/>
            <person name="Stursova M."/>
            <person name="Weitz H."/>
            <person name="Taylor A."/>
            <person name="Grigoriev I.V."/>
            <person name="Nagy L.G."/>
            <person name="Martin F."/>
            <person name="Kauserud H."/>
        </authorList>
    </citation>
    <scope>NUCLEOTIDE SEQUENCE</scope>
    <source>
        <strain evidence="9">CBHHK188m</strain>
    </source>
</reference>
<evidence type="ECO:0000256" key="4">
    <source>
        <dbReference type="ARBA" id="ARBA00022723"/>
    </source>
</evidence>
<comment type="similarity">
    <text evidence="2">Belongs to the germin family.</text>
</comment>
<accession>A0AAD7NZX8</accession>
<keyword evidence="3" id="KW-0964">Secreted</keyword>
<feature type="signal peptide" evidence="7">
    <location>
        <begin position="1"/>
        <end position="19"/>
    </location>
</feature>
<organism evidence="9 10">
    <name type="scientific">Mycena maculata</name>
    <dbReference type="NCBI Taxonomy" id="230809"/>
    <lineage>
        <taxon>Eukaryota</taxon>
        <taxon>Fungi</taxon>
        <taxon>Dikarya</taxon>
        <taxon>Basidiomycota</taxon>
        <taxon>Agaricomycotina</taxon>
        <taxon>Agaricomycetes</taxon>
        <taxon>Agaricomycetidae</taxon>
        <taxon>Agaricales</taxon>
        <taxon>Marasmiineae</taxon>
        <taxon>Mycenaceae</taxon>
        <taxon>Mycena</taxon>
    </lineage>
</organism>
<evidence type="ECO:0000256" key="5">
    <source>
        <dbReference type="ARBA" id="ARBA00023211"/>
    </source>
</evidence>
<evidence type="ECO:0000256" key="3">
    <source>
        <dbReference type="ARBA" id="ARBA00022525"/>
    </source>
</evidence>
<dbReference type="CDD" id="cd02241">
    <property type="entry name" value="cupin_OxOx"/>
    <property type="match status" value="1"/>
</dbReference>
<evidence type="ECO:0000259" key="8">
    <source>
        <dbReference type="SMART" id="SM00835"/>
    </source>
</evidence>
<evidence type="ECO:0000256" key="7">
    <source>
        <dbReference type="SAM" id="SignalP"/>
    </source>
</evidence>
<feature type="region of interest" description="Disordered" evidence="6">
    <location>
        <begin position="224"/>
        <end position="302"/>
    </location>
</feature>
<dbReference type="AlphaFoldDB" id="A0AAD7NZX8"/>
<keyword evidence="5" id="KW-0464">Manganese</keyword>
<dbReference type="SMART" id="SM00835">
    <property type="entry name" value="Cupin_1"/>
    <property type="match status" value="1"/>
</dbReference>
<name>A0AAD7NZX8_9AGAR</name>
<comment type="subcellular location">
    <subcellularLocation>
        <location evidence="1">Secreted</location>
    </subcellularLocation>
</comment>
<dbReference type="Pfam" id="PF00190">
    <property type="entry name" value="Cupin_1"/>
    <property type="match status" value="1"/>
</dbReference>
<dbReference type="InterPro" id="IPR006045">
    <property type="entry name" value="Cupin_1"/>
</dbReference>
<keyword evidence="10" id="KW-1185">Reference proteome</keyword>
<keyword evidence="7" id="KW-0732">Signal</keyword>
<evidence type="ECO:0000313" key="9">
    <source>
        <dbReference type="EMBL" id="KAJ7781916.1"/>
    </source>
</evidence>
<dbReference type="PRINTS" id="PR00325">
    <property type="entry name" value="GERMIN"/>
</dbReference>
<dbReference type="Proteomes" id="UP001215280">
    <property type="component" value="Unassembled WGS sequence"/>
</dbReference>
<comment type="caution">
    <text evidence="9">The sequence shown here is derived from an EMBL/GenBank/DDBJ whole genome shotgun (WGS) entry which is preliminary data.</text>
</comment>
<dbReference type="Gene3D" id="2.60.120.10">
    <property type="entry name" value="Jelly Rolls"/>
    <property type="match status" value="1"/>
</dbReference>
<dbReference type="EMBL" id="JARJLG010000004">
    <property type="protein sequence ID" value="KAJ7781916.1"/>
    <property type="molecule type" value="Genomic_DNA"/>
</dbReference>